<feature type="domain" description="RNase H type-1" evidence="4">
    <location>
        <begin position="518"/>
        <end position="647"/>
    </location>
</feature>
<dbReference type="InterPro" id="IPR021109">
    <property type="entry name" value="Peptidase_aspartic_dom_sf"/>
</dbReference>
<dbReference type="PROSITE" id="PS50879">
    <property type="entry name" value="RNASE_H_1"/>
    <property type="match status" value="1"/>
</dbReference>
<name>A0AAW2TJC9_SESRA</name>
<evidence type="ECO:0000259" key="5">
    <source>
        <dbReference type="PROSITE" id="PS50994"/>
    </source>
</evidence>
<dbReference type="InterPro" id="IPR000477">
    <property type="entry name" value="RT_dom"/>
</dbReference>
<dbReference type="PROSITE" id="PS50878">
    <property type="entry name" value="RT_POL"/>
    <property type="match status" value="1"/>
</dbReference>
<dbReference type="Gene3D" id="3.30.420.10">
    <property type="entry name" value="Ribonuclease H-like superfamily/Ribonuclease H"/>
    <property type="match status" value="2"/>
</dbReference>
<dbReference type="Gene3D" id="3.30.70.270">
    <property type="match status" value="1"/>
</dbReference>
<sequence>MVIKLDIANFSVHKVLIDNGSSADIVFWDVIKRMGLESAQLQPVNTPLVGFGGSEIVSMGTITPPVSMREEPKRKTLMIKFLVVDTPFAYNVILGRPGLNAFKAVVSTYHQKMKFPTKNGIGEVICDQKRARKCYNLSLKKSEPNERLKRKEREDTEESEPKKLKPERIEPVEKFKTVRLIAHVPEKVTRIGSKMSKEVETMMIEFLKENVDMFAWSPSDFQGINPEVIVHRLNVDPTMRPVKQKKRSFGVERNKVIEEEVKKLLEAGYVSEVQYTEWLANVVVVPKASGKWHMCTDFTDLNKACPKNPYPLPRIDLLVDSTAGYELFSMMDAYQGYHQIFMAEEDRIRTSFITDQGIYCYNVMPFGLKNAGATYQRLVNRMFKNQIGSTMEVYVDDMLVKSKEEDHLRELKRAFDIMRNYGMKLNPEKCTFRVRGGKFLGYMVSEKGIEANPEKIQAIIGLRSPRTLNEMQKLTGRLVKWAVELGEYDIEYQGRTSIKAQALADFIVEFTGEQIQEEKKGWLLHVDGSSNANNGGAGILLQGPDGIEIEVATRLSFPTTNNEAEYEAMVLGLQLAIEAGVREINVCTDSQLVAMQVEGSYETREQTIVQYLKKVKELVARFDKCVIQQIPRTENGRADVLSKFGALVAGVKERKITLMEGILPDDPIKARRLKFKATRFTIVGDDLYKRTVDGPLLKCLDEERAQYVLREIHEGSCGNHSGGRSLAQKITRQGYFWPTLVKDAVEFARKCESCQRYASLIHTPATPMEPIRIACPFDQWGIDILGPFPQAVAQKKFIVVAVEYFSKWVEAEALARITEREVINFIWKNIICRFGIPRVLISDNGTQFQGKAITAWCKELKIQQNFTAVGNPQANGQTEVTNRTILQHLKTRLEGAKGSWVEKLPGVLWAYRTTPRSATGKTPFCLVFGTEAIIPAEIGEETQRIAQYEKERNQEKRAFNLTTIEERRDAAYAKILHHKGLMMRSYNRKIKPRSFQVGDLVLKKVEVSKHVGKLDPGWEGPFKVIEIRKPGTYKLQDMEGRDLPRPWNIHNLKKFYT</sequence>
<keyword evidence="1" id="KW-0233">DNA recombination</keyword>
<dbReference type="InterPro" id="IPR036397">
    <property type="entry name" value="RNaseH_sf"/>
</dbReference>
<dbReference type="SUPFAM" id="SSF53098">
    <property type="entry name" value="Ribonuclease H-like"/>
    <property type="match status" value="1"/>
</dbReference>
<dbReference type="InterPro" id="IPR001584">
    <property type="entry name" value="Integrase_cat-core"/>
</dbReference>
<dbReference type="PROSITE" id="PS50994">
    <property type="entry name" value="INTEGRASE"/>
    <property type="match status" value="1"/>
</dbReference>
<dbReference type="CDD" id="cd09279">
    <property type="entry name" value="RNase_HI_like"/>
    <property type="match status" value="1"/>
</dbReference>
<dbReference type="EMBL" id="JACGWJ010000008">
    <property type="protein sequence ID" value="KAL0403666.1"/>
    <property type="molecule type" value="Genomic_DNA"/>
</dbReference>
<dbReference type="PANTHER" id="PTHR48475">
    <property type="entry name" value="RIBONUCLEASE H"/>
    <property type="match status" value="1"/>
</dbReference>
<comment type="caution">
    <text evidence="6">The sequence shown here is derived from an EMBL/GenBank/DDBJ whole genome shotgun (WGS) entry which is preliminary data.</text>
</comment>
<evidence type="ECO:0000256" key="1">
    <source>
        <dbReference type="ARBA" id="ARBA00023172"/>
    </source>
</evidence>
<dbReference type="Pfam" id="PF13456">
    <property type="entry name" value="RVT_3"/>
    <property type="match status" value="1"/>
</dbReference>
<feature type="region of interest" description="Disordered" evidence="2">
    <location>
        <begin position="144"/>
        <end position="165"/>
    </location>
</feature>
<evidence type="ECO:0000259" key="4">
    <source>
        <dbReference type="PROSITE" id="PS50879"/>
    </source>
</evidence>
<dbReference type="InterPro" id="IPR002156">
    <property type="entry name" value="RNaseH_domain"/>
</dbReference>
<dbReference type="Pfam" id="PF17921">
    <property type="entry name" value="Integrase_H2C2"/>
    <property type="match status" value="1"/>
</dbReference>
<dbReference type="Gene3D" id="1.10.340.70">
    <property type="match status" value="1"/>
</dbReference>
<dbReference type="InterPro" id="IPR012337">
    <property type="entry name" value="RNaseH-like_sf"/>
</dbReference>
<feature type="domain" description="Reverse transcriptase" evidence="3">
    <location>
        <begin position="266"/>
        <end position="444"/>
    </location>
</feature>
<evidence type="ECO:0000259" key="3">
    <source>
        <dbReference type="PROSITE" id="PS50878"/>
    </source>
</evidence>
<proteinExistence type="predicted"/>
<feature type="domain" description="Integrase catalytic" evidence="5">
    <location>
        <begin position="772"/>
        <end position="931"/>
    </location>
</feature>
<dbReference type="CDD" id="cd01647">
    <property type="entry name" value="RT_LTR"/>
    <property type="match status" value="1"/>
</dbReference>
<gene>
    <name evidence="6" type="ORF">Sradi_2007400</name>
</gene>
<organism evidence="6">
    <name type="scientific">Sesamum radiatum</name>
    <name type="common">Black benniseed</name>
    <dbReference type="NCBI Taxonomy" id="300843"/>
    <lineage>
        <taxon>Eukaryota</taxon>
        <taxon>Viridiplantae</taxon>
        <taxon>Streptophyta</taxon>
        <taxon>Embryophyta</taxon>
        <taxon>Tracheophyta</taxon>
        <taxon>Spermatophyta</taxon>
        <taxon>Magnoliopsida</taxon>
        <taxon>eudicotyledons</taxon>
        <taxon>Gunneridae</taxon>
        <taxon>Pentapetalae</taxon>
        <taxon>asterids</taxon>
        <taxon>lamiids</taxon>
        <taxon>Lamiales</taxon>
        <taxon>Pedaliaceae</taxon>
        <taxon>Sesamum</taxon>
    </lineage>
</organism>
<evidence type="ECO:0000256" key="2">
    <source>
        <dbReference type="SAM" id="MobiDB-lite"/>
    </source>
</evidence>
<dbReference type="InterPro" id="IPR043502">
    <property type="entry name" value="DNA/RNA_pol_sf"/>
</dbReference>
<dbReference type="AlphaFoldDB" id="A0AAW2TJC9"/>
<reference evidence="6" key="2">
    <citation type="journal article" date="2024" name="Plant">
        <title>Genomic evolution and insights into agronomic trait innovations of Sesamum species.</title>
        <authorList>
            <person name="Miao H."/>
            <person name="Wang L."/>
            <person name="Qu L."/>
            <person name="Liu H."/>
            <person name="Sun Y."/>
            <person name="Le M."/>
            <person name="Wang Q."/>
            <person name="Wei S."/>
            <person name="Zheng Y."/>
            <person name="Lin W."/>
            <person name="Duan Y."/>
            <person name="Cao H."/>
            <person name="Xiong S."/>
            <person name="Wang X."/>
            <person name="Wei L."/>
            <person name="Li C."/>
            <person name="Ma Q."/>
            <person name="Ju M."/>
            <person name="Zhao R."/>
            <person name="Li G."/>
            <person name="Mu C."/>
            <person name="Tian Q."/>
            <person name="Mei H."/>
            <person name="Zhang T."/>
            <person name="Gao T."/>
            <person name="Zhang H."/>
        </authorList>
    </citation>
    <scope>NUCLEOTIDE SEQUENCE</scope>
    <source>
        <strain evidence="6">G02</strain>
    </source>
</reference>
<dbReference type="GO" id="GO:0003676">
    <property type="term" value="F:nucleic acid binding"/>
    <property type="evidence" value="ECO:0007669"/>
    <property type="project" value="InterPro"/>
</dbReference>
<reference evidence="6" key="1">
    <citation type="submission" date="2020-06" db="EMBL/GenBank/DDBJ databases">
        <authorList>
            <person name="Li T."/>
            <person name="Hu X."/>
            <person name="Zhang T."/>
            <person name="Song X."/>
            <person name="Zhang H."/>
            <person name="Dai N."/>
            <person name="Sheng W."/>
            <person name="Hou X."/>
            <person name="Wei L."/>
        </authorList>
    </citation>
    <scope>NUCLEOTIDE SEQUENCE</scope>
    <source>
        <strain evidence="6">G02</strain>
        <tissue evidence="6">Leaf</tissue>
    </source>
</reference>
<dbReference type="PANTHER" id="PTHR48475:SF2">
    <property type="entry name" value="RIBONUCLEASE H"/>
    <property type="match status" value="1"/>
</dbReference>
<dbReference type="Pfam" id="PF00665">
    <property type="entry name" value="rve"/>
    <property type="match status" value="1"/>
</dbReference>
<dbReference type="SUPFAM" id="SSF56672">
    <property type="entry name" value="DNA/RNA polymerases"/>
    <property type="match status" value="1"/>
</dbReference>
<protein>
    <submittedName>
        <fullName evidence="6">Retrovirus-related Pol polyprotein from transposon gypsy</fullName>
    </submittedName>
</protein>
<dbReference type="Gene3D" id="3.10.10.10">
    <property type="entry name" value="HIV Type 1 Reverse Transcriptase, subunit A, domain 1"/>
    <property type="match status" value="1"/>
</dbReference>
<accession>A0AAW2TJC9</accession>
<dbReference type="Pfam" id="PF00078">
    <property type="entry name" value="RVT_1"/>
    <property type="match status" value="1"/>
</dbReference>
<dbReference type="Gene3D" id="2.40.70.10">
    <property type="entry name" value="Acid Proteases"/>
    <property type="match status" value="1"/>
</dbReference>
<evidence type="ECO:0000313" key="6">
    <source>
        <dbReference type="EMBL" id="KAL0403666.1"/>
    </source>
</evidence>
<dbReference type="GO" id="GO:0006310">
    <property type="term" value="P:DNA recombination"/>
    <property type="evidence" value="ECO:0007669"/>
    <property type="project" value="UniProtKB-KW"/>
</dbReference>
<dbReference type="CDD" id="cd00303">
    <property type="entry name" value="retropepsin_like"/>
    <property type="match status" value="1"/>
</dbReference>
<dbReference type="InterPro" id="IPR041588">
    <property type="entry name" value="Integrase_H2C2"/>
</dbReference>
<dbReference type="GO" id="GO:0004523">
    <property type="term" value="F:RNA-DNA hybrid ribonuclease activity"/>
    <property type="evidence" value="ECO:0007669"/>
    <property type="project" value="InterPro"/>
</dbReference>
<dbReference type="GO" id="GO:0015074">
    <property type="term" value="P:DNA integration"/>
    <property type="evidence" value="ECO:0007669"/>
    <property type="project" value="InterPro"/>
</dbReference>
<dbReference type="InterPro" id="IPR043128">
    <property type="entry name" value="Rev_trsase/Diguanyl_cyclase"/>
</dbReference>